<dbReference type="AlphaFoldDB" id="B4NBZ1"/>
<evidence type="ECO:0000256" key="2">
    <source>
        <dbReference type="ARBA" id="ARBA00006105"/>
    </source>
</evidence>
<dbReference type="SUPFAM" id="SSF63380">
    <property type="entry name" value="Riboflavin synthase domain-like"/>
    <property type="match status" value="1"/>
</dbReference>
<keyword evidence="4 6" id="KW-0274">FAD</keyword>
<evidence type="ECO:0000256" key="4">
    <source>
        <dbReference type="ARBA" id="ARBA00022827"/>
    </source>
</evidence>
<feature type="binding site" evidence="6">
    <location>
        <position position="101"/>
    </location>
    <ligand>
        <name>FAD</name>
        <dbReference type="ChEBI" id="CHEBI:57692"/>
    </ligand>
</feature>
<evidence type="ECO:0000256" key="5">
    <source>
        <dbReference type="ARBA" id="ARBA00023002"/>
    </source>
</evidence>
<dbReference type="PROSITE" id="PS51384">
    <property type="entry name" value="FAD_FR"/>
    <property type="match status" value="1"/>
</dbReference>
<feature type="binding site" evidence="6">
    <location>
        <position position="103"/>
    </location>
    <ligand>
        <name>FAD</name>
        <dbReference type="ChEBI" id="CHEBI:57692"/>
    </ligand>
</feature>
<dbReference type="Gene3D" id="2.40.30.10">
    <property type="entry name" value="Translation factors"/>
    <property type="match status" value="1"/>
</dbReference>
<name>B4NBZ1_DROWI</name>
<feature type="binding site" evidence="6">
    <location>
        <position position="102"/>
    </location>
    <ligand>
        <name>FAD</name>
        <dbReference type="ChEBI" id="CHEBI:57692"/>
    </ligand>
</feature>
<dbReference type="OrthoDB" id="432685at2759"/>
<dbReference type="PANTHER" id="PTHR19370">
    <property type="entry name" value="NADH-CYTOCHROME B5 REDUCTASE"/>
    <property type="match status" value="1"/>
</dbReference>
<dbReference type="SUPFAM" id="SSF52343">
    <property type="entry name" value="Ferredoxin reductase-like, C-terminal NADP-linked domain"/>
    <property type="match status" value="1"/>
</dbReference>
<comment type="cofactor">
    <cofactor evidence="1 6">
        <name>FAD</name>
        <dbReference type="ChEBI" id="CHEBI:57692"/>
    </cofactor>
</comment>
<dbReference type="InterPro" id="IPR008333">
    <property type="entry name" value="Cbr1-like_FAD-bd_dom"/>
</dbReference>
<keyword evidence="3 6" id="KW-0285">Flavoprotein</keyword>
<evidence type="ECO:0000313" key="8">
    <source>
        <dbReference type="EMBL" id="EDW82350.2"/>
    </source>
</evidence>
<organism evidence="8 9">
    <name type="scientific">Drosophila willistoni</name>
    <name type="common">Fruit fly</name>
    <dbReference type="NCBI Taxonomy" id="7260"/>
    <lineage>
        <taxon>Eukaryota</taxon>
        <taxon>Metazoa</taxon>
        <taxon>Ecdysozoa</taxon>
        <taxon>Arthropoda</taxon>
        <taxon>Hexapoda</taxon>
        <taxon>Insecta</taxon>
        <taxon>Pterygota</taxon>
        <taxon>Neoptera</taxon>
        <taxon>Endopterygota</taxon>
        <taxon>Diptera</taxon>
        <taxon>Brachycera</taxon>
        <taxon>Muscomorpha</taxon>
        <taxon>Ephydroidea</taxon>
        <taxon>Drosophilidae</taxon>
        <taxon>Drosophila</taxon>
        <taxon>Sophophora</taxon>
    </lineage>
</organism>
<evidence type="ECO:0000256" key="6">
    <source>
        <dbReference type="PIRSR" id="PIRSR601834-1"/>
    </source>
</evidence>
<proteinExistence type="inferred from homology"/>
<dbReference type="InterPro" id="IPR017927">
    <property type="entry name" value="FAD-bd_FR_type"/>
</dbReference>
<feature type="domain" description="FAD-binding FR-type" evidence="7">
    <location>
        <begin position="47"/>
        <end position="152"/>
    </location>
</feature>
<dbReference type="GO" id="GO:0016491">
    <property type="term" value="F:oxidoreductase activity"/>
    <property type="evidence" value="ECO:0007669"/>
    <property type="project" value="UniProtKB-KW"/>
</dbReference>
<dbReference type="HOGENOM" id="CLU_003827_9_3_1"/>
<dbReference type="InterPro" id="IPR039261">
    <property type="entry name" value="FNR_nucleotide-bd"/>
</dbReference>
<evidence type="ECO:0000256" key="1">
    <source>
        <dbReference type="ARBA" id="ARBA00001974"/>
    </source>
</evidence>
<dbReference type="eggNOG" id="KOG0534">
    <property type="taxonomic scope" value="Eukaryota"/>
</dbReference>
<dbReference type="PANTHER" id="PTHR19370:SF184">
    <property type="entry name" value="NADH-CYTOCHROME B5 REDUCTASE-LIKE"/>
    <property type="match status" value="1"/>
</dbReference>
<evidence type="ECO:0000313" key="9">
    <source>
        <dbReference type="Proteomes" id="UP000007798"/>
    </source>
</evidence>
<dbReference type="Pfam" id="PF00970">
    <property type="entry name" value="FAD_binding_6"/>
    <property type="match status" value="1"/>
</dbReference>
<reference evidence="8 9" key="1">
    <citation type="journal article" date="2007" name="Nature">
        <title>Evolution of genes and genomes on the Drosophila phylogeny.</title>
        <authorList>
            <consortium name="Drosophila 12 Genomes Consortium"/>
            <person name="Clark A.G."/>
            <person name="Eisen M.B."/>
            <person name="Smith D.R."/>
            <person name="Bergman C.M."/>
            <person name="Oliver B."/>
            <person name="Markow T.A."/>
            <person name="Kaufman T.C."/>
            <person name="Kellis M."/>
            <person name="Gelbart W."/>
            <person name="Iyer V.N."/>
            <person name="Pollard D.A."/>
            <person name="Sackton T.B."/>
            <person name="Larracuente A.M."/>
            <person name="Singh N.D."/>
            <person name="Abad J.P."/>
            <person name="Abt D.N."/>
            <person name="Adryan B."/>
            <person name="Aguade M."/>
            <person name="Akashi H."/>
            <person name="Anderson W.W."/>
            <person name="Aquadro C.F."/>
            <person name="Ardell D.H."/>
            <person name="Arguello R."/>
            <person name="Artieri C.G."/>
            <person name="Barbash D.A."/>
            <person name="Barker D."/>
            <person name="Barsanti P."/>
            <person name="Batterham P."/>
            <person name="Batzoglou S."/>
            <person name="Begun D."/>
            <person name="Bhutkar A."/>
            <person name="Blanco E."/>
            <person name="Bosak S.A."/>
            <person name="Bradley R.K."/>
            <person name="Brand A.D."/>
            <person name="Brent M.R."/>
            <person name="Brooks A.N."/>
            <person name="Brown R.H."/>
            <person name="Butlin R.K."/>
            <person name="Caggese C."/>
            <person name="Calvi B.R."/>
            <person name="Bernardo de Carvalho A."/>
            <person name="Caspi A."/>
            <person name="Castrezana S."/>
            <person name="Celniker S.E."/>
            <person name="Chang J.L."/>
            <person name="Chapple C."/>
            <person name="Chatterji S."/>
            <person name="Chinwalla A."/>
            <person name="Civetta A."/>
            <person name="Clifton S.W."/>
            <person name="Comeron J.M."/>
            <person name="Costello J.C."/>
            <person name="Coyne J.A."/>
            <person name="Daub J."/>
            <person name="David R.G."/>
            <person name="Delcher A.L."/>
            <person name="Delehaunty K."/>
            <person name="Do C.B."/>
            <person name="Ebling H."/>
            <person name="Edwards K."/>
            <person name="Eickbush T."/>
            <person name="Evans J.D."/>
            <person name="Filipski A."/>
            <person name="Findeiss S."/>
            <person name="Freyhult E."/>
            <person name="Fulton L."/>
            <person name="Fulton R."/>
            <person name="Garcia A.C."/>
            <person name="Gardiner A."/>
            <person name="Garfield D.A."/>
            <person name="Garvin B.E."/>
            <person name="Gibson G."/>
            <person name="Gilbert D."/>
            <person name="Gnerre S."/>
            <person name="Godfrey J."/>
            <person name="Good R."/>
            <person name="Gotea V."/>
            <person name="Gravely B."/>
            <person name="Greenberg A.J."/>
            <person name="Griffiths-Jones S."/>
            <person name="Gross S."/>
            <person name="Guigo R."/>
            <person name="Gustafson E.A."/>
            <person name="Haerty W."/>
            <person name="Hahn M.W."/>
            <person name="Halligan D.L."/>
            <person name="Halpern A.L."/>
            <person name="Halter G.M."/>
            <person name="Han M.V."/>
            <person name="Heger A."/>
            <person name="Hillier L."/>
            <person name="Hinrichs A.S."/>
            <person name="Holmes I."/>
            <person name="Hoskins R.A."/>
            <person name="Hubisz M.J."/>
            <person name="Hultmark D."/>
            <person name="Huntley M.A."/>
            <person name="Jaffe D.B."/>
            <person name="Jagadeeshan S."/>
            <person name="Jeck W.R."/>
            <person name="Johnson J."/>
            <person name="Jones C.D."/>
            <person name="Jordan W.C."/>
            <person name="Karpen G.H."/>
            <person name="Kataoka E."/>
            <person name="Keightley P.D."/>
            <person name="Kheradpour P."/>
            <person name="Kirkness E.F."/>
            <person name="Koerich L.B."/>
            <person name="Kristiansen K."/>
            <person name="Kudrna D."/>
            <person name="Kulathinal R.J."/>
            <person name="Kumar S."/>
            <person name="Kwok R."/>
            <person name="Lander E."/>
            <person name="Langley C.H."/>
            <person name="Lapoint R."/>
            <person name="Lazzaro B.P."/>
            <person name="Lee S.J."/>
            <person name="Levesque L."/>
            <person name="Li R."/>
            <person name="Lin C.F."/>
            <person name="Lin M.F."/>
            <person name="Lindblad-Toh K."/>
            <person name="Llopart A."/>
            <person name="Long M."/>
            <person name="Low L."/>
            <person name="Lozovsky E."/>
            <person name="Lu J."/>
            <person name="Luo M."/>
            <person name="Machado C.A."/>
            <person name="Makalowski W."/>
            <person name="Marzo M."/>
            <person name="Matsuda M."/>
            <person name="Matzkin L."/>
            <person name="McAllister B."/>
            <person name="McBride C.S."/>
            <person name="McKernan B."/>
            <person name="McKernan K."/>
            <person name="Mendez-Lago M."/>
            <person name="Minx P."/>
            <person name="Mollenhauer M.U."/>
            <person name="Montooth K."/>
            <person name="Mount S.M."/>
            <person name="Mu X."/>
            <person name="Myers E."/>
            <person name="Negre B."/>
            <person name="Newfeld S."/>
            <person name="Nielsen R."/>
            <person name="Noor M.A."/>
            <person name="O'Grady P."/>
            <person name="Pachter L."/>
            <person name="Papaceit M."/>
            <person name="Parisi M.J."/>
            <person name="Parisi M."/>
            <person name="Parts L."/>
            <person name="Pedersen J.S."/>
            <person name="Pesole G."/>
            <person name="Phillippy A.M."/>
            <person name="Ponting C.P."/>
            <person name="Pop M."/>
            <person name="Porcelli D."/>
            <person name="Powell J.R."/>
            <person name="Prohaska S."/>
            <person name="Pruitt K."/>
            <person name="Puig M."/>
            <person name="Quesneville H."/>
            <person name="Ram K.R."/>
            <person name="Rand D."/>
            <person name="Rasmussen M.D."/>
            <person name="Reed L.K."/>
            <person name="Reenan R."/>
            <person name="Reily A."/>
            <person name="Remington K.A."/>
            <person name="Rieger T.T."/>
            <person name="Ritchie M.G."/>
            <person name="Robin C."/>
            <person name="Rogers Y.H."/>
            <person name="Rohde C."/>
            <person name="Rozas J."/>
            <person name="Rubenfield M.J."/>
            <person name="Ruiz A."/>
            <person name="Russo S."/>
            <person name="Salzberg S.L."/>
            <person name="Sanchez-Gracia A."/>
            <person name="Saranga D.J."/>
            <person name="Sato H."/>
            <person name="Schaeffer S.W."/>
            <person name="Schatz M.C."/>
            <person name="Schlenke T."/>
            <person name="Schwartz R."/>
            <person name="Segarra C."/>
            <person name="Singh R.S."/>
            <person name="Sirot L."/>
            <person name="Sirota M."/>
            <person name="Sisneros N.B."/>
            <person name="Smith C.D."/>
            <person name="Smith T.F."/>
            <person name="Spieth J."/>
            <person name="Stage D.E."/>
            <person name="Stark A."/>
            <person name="Stephan W."/>
            <person name="Strausberg R.L."/>
            <person name="Strempel S."/>
            <person name="Sturgill D."/>
            <person name="Sutton G."/>
            <person name="Sutton G.G."/>
            <person name="Tao W."/>
            <person name="Teichmann S."/>
            <person name="Tobari Y.N."/>
            <person name="Tomimura Y."/>
            <person name="Tsolas J.M."/>
            <person name="Valente V.L."/>
            <person name="Venter E."/>
            <person name="Venter J.C."/>
            <person name="Vicario S."/>
            <person name="Vieira F.G."/>
            <person name="Vilella A.J."/>
            <person name="Villasante A."/>
            <person name="Walenz B."/>
            <person name="Wang J."/>
            <person name="Wasserman M."/>
            <person name="Watts T."/>
            <person name="Wilson D."/>
            <person name="Wilson R.K."/>
            <person name="Wing R.A."/>
            <person name="Wolfner M.F."/>
            <person name="Wong A."/>
            <person name="Wong G.K."/>
            <person name="Wu C.I."/>
            <person name="Wu G."/>
            <person name="Yamamoto D."/>
            <person name="Yang H.P."/>
            <person name="Yang S.P."/>
            <person name="Yorke J.A."/>
            <person name="Yoshida K."/>
            <person name="Zdobnov E."/>
            <person name="Zhang P."/>
            <person name="Zhang Y."/>
            <person name="Zimin A.V."/>
            <person name="Baldwin J."/>
            <person name="Abdouelleil A."/>
            <person name="Abdulkadir J."/>
            <person name="Abebe A."/>
            <person name="Abera B."/>
            <person name="Abreu J."/>
            <person name="Acer S.C."/>
            <person name="Aftuck L."/>
            <person name="Alexander A."/>
            <person name="An P."/>
            <person name="Anderson E."/>
            <person name="Anderson S."/>
            <person name="Arachi H."/>
            <person name="Azer M."/>
            <person name="Bachantsang P."/>
            <person name="Barry A."/>
            <person name="Bayul T."/>
            <person name="Berlin A."/>
            <person name="Bessette D."/>
            <person name="Bloom T."/>
            <person name="Blye J."/>
            <person name="Boguslavskiy L."/>
            <person name="Bonnet C."/>
            <person name="Boukhgalter B."/>
            <person name="Bourzgui I."/>
            <person name="Brown A."/>
            <person name="Cahill P."/>
            <person name="Channer S."/>
            <person name="Cheshatsang Y."/>
            <person name="Chuda L."/>
            <person name="Citroen M."/>
            <person name="Collymore A."/>
            <person name="Cooke P."/>
            <person name="Costello M."/>
            <person name="D'Aco K."/>
            <person name="Daza R."/>
            <person name="De Haan G."/>
            <person name="DeGray S."/>
            <person name="DeMaso C."/>
            <person name="Dhargay N."/>
            <person name="Dooley K."/>
            <person name="Dooley E."/>
            <person name="Doricent M."/>
            <person name="Dorje P."/>
            <person name="Dorjee K."/>
            <person name="Dupes A."/>
            <person name="Elong R."/>
            <person name="Falk J."/>
            <person name="Farina A."/>
            <person name="Faro S."/>
            <person name="Ferguson D."/>
            <person name="Fisher S."/>
            <person name="Foley C.D."/>
            <person name="Franke A."/>
            <person name="Friedrich D."/>
            <person name="Gadbois L."/>
            <person name="Gearin G."/>
            <person name="Gearin C.R."/>
            <person name="Giannoukos G."/>
            <person name="Goode T."/>
            <person name="Graham J."/>
            <person name="Grandbois E."/>
            <person name="Grewal S."/>
            <person name="Gyaltsen K."/>
            <person name="Hafez N."/>
            <person name="Hagos B."/>
            <person name="Hall J."/>
            <person name="Henson C."/>
            <person name="Hollinger A."/>
            <person name="Honan T."/>
            <person name="Huard M.D."/>
            <person name="Hughes L."/>
            <person name="Hurhula B."/>
            <person name="Husby M.E."/>
            <person name="Kamat A."/>
            <person name="Kanga B."/>
            <person name="Kashin S."/>
            <person name="Khazanovich D."/>
            <person name="Kisner P."/>
            <person name="Lance K."/>
            <person name="Lara M."/>
            <person name="Lee W."/>
            <person name="Lennon N."/>
            <person name="Letendre F."/>
            <person name="LeVine R."/>
            <person name="Lipovsky A."/>
            <person name="Liu X."/>
            <person name="Liu J."/>
            <person name="Liu S."/>
            <person name="Lokyitsang T."/>
            <person name="Lokyitsang Y."/>
            <person name="Lubonja R."/>
            <person name="Lui A."/>
            <person name="MacDonald P."/>
            <person name="Magnisalis V."/>
            <person name="Maru K."/>
            <person name="Matthews C."/>
            <person name="McCusker W."/>
            <person name="McDonough S."/>
            <person name="Mehta T."/>
            <person name="Meldrim J."/>
            <person name="Meneus L."/>
            <person name="Mihai O."/>
            <person name="Mihalev A."/>
            <person name="Mihova T."/>
            <person name="Mittelman R."/>
            <person name="Mlenga V."/>
            <person name="Montmayeur A."/>
            <person name="Mulrain L."/>
            <person name="Navidi A."/>
            <person name="Naylor J."/>
            <person name="Negash T."/>
            <person name="Nguyen T."/>
            <person name="Nguyen N."/>
            <person name="Nicol R."/>
            <person name="Norbu C."/>
            <person name="Norbu N."/>
            <person name="Novod N."/>
            <person name="O'Neill B."/>
            <person name="Osman S."/>
            <person name="Markiewicz E."/>
            <person name="Oyono O.L."/>
            <person name="Patti C."/>
            <person name="Phunkhang P."/>
            <person name="Pierre F."/>
            <person name="Priest M."/>
            <person name="Raghuraman S."/>
            <person name="Rege F."/>
            <person name="Reyes R."/>
            <person name="Rise C."/>
            <person name="Rogov P."/>
            <person name="Ross K."/>
            <person name="Ryan E."/>
            <person name="Settipalli S."/>
            <person name="Shea T."/>
            <person name="Sherpa N."/>
            <person name="Shi L."/>
            <person name="Shih D."/>
            <person name="Sparrow T."/>
            <person name="Spaulding J."/>
            <person name="Stalker J."/>
            <person name="Stange-Thomann N."/>
            <person name="Stavropoulos S."/>
            <person name="Stone C."/>
            <person name="Strader C."/>
            <person name="Tesfaye S."/>
            <person name="Thomson T."/>
            <person name="Thoulutsang Y."/>
            <person name="Thoulutsang D."/>
            <person name="Topham K."/>
            <person name="Topping I."/>
            <person name="Tsamla T."/>
            <person name="Vassiliev H."/>
            <person name="Vo A."/>
            <person name="Wangchuk T."/>
            <person name="Wangdi T."/>
            <person name="Weiand M."/>
            <person name="Wilkinson J."/>
            <person name="Wilson A."/>
            <person name="Yadav S."/>
            <person name="Young G."/>
            <person name="Yu Q."/>
            <person name="Zembek L."/>
            <person name="Zhong D."/>
            <person name="Zimmer A."/>
            <person name="Zwirko Z."/>
            <person name="Jaffe D.B."/>
            <person name="Alvarez P."/>
            <person name="Brockman W."/>
            <person name="Butler J."/>
            <person name="Chin C."/>
            <person name="Gnerre S."/>
            <person name="Grabherr M."/>
            <person name="Kleber M."/>
            <person name="Mauceli E."/>
            <person name="MacCallum I."/>
        </authorList>
    </citation>
    <scope>NUCLEOTIDE SEQUENCE [LARGE SCALE GENOMIC DNA]</scope>
    <source>
        <strain evidence="9">Tucson 14030-0811.24</strain>
    </source>
</reference>
<keyword evidence="5" id="KW-0560">Oxidoreductase</keyword>
<dbReference type="EMBL" id="CH964239">
    <property type="protein sequence ID" value="EDW82350.2"/>
    <property type="molecule type" value="Genomic_DNA"/>
</dbReference>
<dbReference type="InterPro" id="IPR001834">
    <property type="entry name" value="CBR-like"/>
</dbReference>
<evidence type="ECO:0000256" key="3">
    <source>
        <dbReference type="ARBA" id="ARBA00022630"/>
    </source>
</evidence>
<dbReference type="Gene3D" id="3.40.50.80">
    <property type="entry name" value="Nucleotide-binding domain of ferredoxin-NADP reductase (FNR) module"/>
    <property type="match status" value="1"/>
</dbReference>
<dbReference type="STRING" id="7260.B4NBZ1"/>
<dbReference type="Proteomes" id="UP000007798">
    <property type="component" value="Unassembled WGS sequence"/>
</dbReference>
<evidence type="ECO:0000259" key="7">
    <source>
        <dbReference type="PROSITE" id="PS51384"/>
    </source>
</evidence>
<feature type="binding site" evidence="6">
    <location>
        <position position="120"/>
    </location>
    <ligand>
        <name>FAD</name>
        <dbReference type="ChEBI" id="CHEBI:57692"/>
    </ligand>
</feature>
<feature type="binding site" evidence="6">
    <location>
        <position position="127"/>
    </location>
    <ligand>
        <name>FAD</name>
        <dbReference type="ChEBI" id="CHEBI:57692"/>
    </ligand>
</feature>
<accession>B4NBZ1</accession>
<sequence>MEPSHSSDQGDSLESECCGNGCANCILDNKPKPSRRAQLSGQPNVILDYADFRLVHKEALMGDDKVLLLHFAYAVGSDKDDCILDIPPGHHVMLRIGSLLRPYSPFWTDFVRKEFKILVKLVLDGPMSQHLADLHIDDVLQFRGPIGSYLHDAKIAKYIIIIAQGVATAPTIPLVEEVLDNEDDMSRICHIVCARDMNHVYFRDRLLEFATYWNYQSCLYLPHQQCDTIVCQEKGHCSQDCDELRKSLRYRERAKIQRFDVHQLDVHVSSINKELLPIIIIAGDSSFQQSIKKIVAAAEFPVFEENIYLL</sequence>
<gene>
    <name evidence="8" type="primary">Dwil\GK25757</name>
    <name evidence="8" type="ORF">Dwil_GK25757</name>
</gene>
<dbReference type="FunCoup" id="B4NBZ1">
    <property type="interactions" value="396"/>
</dbReference>
<feature type="binding site" evidence="6">
    <location>
        <position position="118"/>
    </location>
    <ligand>
        <name>FAD</name>
        <dbReference type="ChEBI" id="CHEBI:57692"/>
    </ligand>
</feature>
<dbReference type="InterPro" id="IPR017938">
    <property type="entry name" value="Riboflavin_synthase-like_b-brl"/>
</dbReference>
<keyword evidence="9" id="KW-1185">Reference proteome</keyword>
<comment type="similarity">
    <text evidence="2">Belongs to the flavoprotein pyridine nucleotide cytochrome reductase family.</text>
</comment>
<dbReference type="KEGG" id="dwi:6649313"/>
<feature type="binding site" evidence="6">
    <location>
        <position position="128"/>
    </location>
    <ligand>
        <name>FAD</name>
        <dbReference type="ChEBI" id="CHEBI:57692"/>
    </ligand>
</feature>
<protein>
    <recommendedName>
        <fullName evidence="7">FAD-binding FR-type domain-containing protein</fullName>
    </recommendedName>
</protein>
<dbReference type="InParanoid" id="B4NBZ1"/>